<evidence type="ECO:0000313" key="13">
    <source>
        <dbReference type="Proteomes" id="UP000198734"/>
    </source>
</evidence>
<evidence type="ECO:0000256" key="1">
    <source>
        <dbReference type="ARBA" id="ARBA00004496"/>
    </source>
</evidence>
<dbReference type="InterPro" id="IPR044068">
    <property type="entry name" value="CB"/>
</dbReference>
<dbReference type="InterPro" id="IPR011010">
    <property type="entry name" value="DNA_brk_join_enz"/>
</dbReference>
<keyword evidence="5" id="KW-0229">DNA integration</keyword>
<organism evidence="12 13">
    <name type="scientific">Psychrobacillus psychrotolerans</name>
    <dbReference type="NCBI Taxonomy" id="126156"/>
    <lineage>
        <taxon>Bacteria</taxon>
        <taxon>Bacillati</taxon>
        <taxon>Bacillota</taxon>
        <taxon>Bacilli</taxon>
        <taxon>Bacillales</taxon>
        <taxon>Bacillaceae</taxon>
        <taxon>Psychrobacillus</taxon>
    </lineage>
</organism>
<evidence type="ECO:0000256" key="3">
    <source>
        <dbReference type="ARBA" id="ARBA00022618"/>
    </source>
</evidence>
<dbReference type="STRING" id="126156.SAMN05421670_0720"/>
<proteinExistence type="predicted"/>
<evidence type="ECO:0000313" key="12">
    <source>
        <dbReference type="EMBL" id="SFQ04042.1"/>
    </source>
</evidence>
<sequence length="326" mass="37670">MQKELPKIMKDFLVYLTTIKGKSIRTRKEYEYDLTLFFRFLLAVENDVPITEIQSISIKEVDPEFIQKITLEDIYLFQEYCEVQRQNSAASRARKAATIKSFFKYLKGKRRLLDYNPAEELESPKIAKKTPIYLDQHEAIQFITGIKKTSHYYRNYSIIMFFLNLGIRVSELCSLNINSIQGNVLHVVGKGNKERTVFLNSTCLQSIQHYKEKERQYIKGASTNNSLFLSQKGTRLTRQTVAKIVKQINVASGLNKGSITPHKLRHTSATIMYKNGADIRSLQQILGHTSVSTTQIYTHVEDKEIQNVMENNPFNFLQQAKHTTVE</sequence>
<evidence type="ECO:0000256" key="8">
    <source>
        <dbReference type="ARBA" id="ARBA00023306"/>
    </source>
</evidence>
<dbReference type="InterPro" id="IPR050090">
    <property type="entry name" value="Tyrosine_recombinase_XerCD"/>
</dbReference>
<dbReference type="GO" id="GO:0015074">
    <property type="term" value="P:DNA integration"/>
    <property type="evidence" value="ECO:0007669"/>
    <property type="project" value="UniProtKB-KW"/>
</dbReference>
<dbReference type="GO" id="GO:0005737">
    <property type="term" value="C:cytoplasm"/>
    <property type="evidence" value="ECO:0007669"/>
    <property type="project" value="UniProtKB-SubCell"/>
</dbReference>
<dbReference type="PANTHER" id="PTHR30349:SF77">
    <property type="entry name" value="TYROSINE RECOMBINASE XERC"/>
    <property type="match status" value="1"/>
</dbReference>
<dbReference type="AlphaFoldDB" id="A0A1I5V9E2"/>
<evidence type="ECO:0000256" key="4">
    <source>
        <dbReference type="ARBA" id="ARBA00022829"/>
    </source>
</evidence>
<dbReference type="GO" id="GO:0003677">
    <property type="term" value="F:DNA binding"/>
    <property type="evidence" value="ECO:0007669"/>
    <property type="project" value="UniProtKB-UniRule"/>
</dbReference>
<keyword evidence="2" id="KW-0963">Cytoplasm</keyword>
<name>A0A1I5V9E2_9BACI</name>
<keyword evidence="4" id="KW-0159">Chromosome partition</keyword>
<gene>
    <name evidence="12" type="ORF">SAMN05421670_0720</name>
</gene>
<dbReference type="PROSITE" id="PS51900">
    <property type="entry name" value="CB"/>
    <property type="match status" value="1"/>
</dbReference>
<evidence type="ECO:0000259" key="11">
    <source>
        <dbReference type="PROSITE" id="PS51900"/>
    </source>
</evidence>
<evidence type="ECO:0000256" key="9">
    <source>
        <dbReference type="PROSITE-ProRule" id="PRU01248"/>
    </source>
</evidence>
<dbReference type="GO" id="GO:0051301">
    <property type="term" value="P:cell division"/>
    <property type="evidence" value="ECO:0007669"/>
    <property type="project" value="UniProtKB-KW"/>
</dbReference>
<accession>A0A1I5V9E2</accession>
<protein>
    <submittedName>
        <fullName evidence="12">Site-specific recombinase XerD</fullName>
    </submittedName>
</protein>
<dbReference type="RefSeq" id="WP_093534254.1">
    <property type="nucleotide sequence ID" value="NZ_FOXU01000001.1"/>
</dbReference>
<dbReference type="Gene3D" id="1.10.443.10">
    <property type="entry name" value="Intergrase catalytic core"/>
    <property type="match status" value="1"/>
</dbReference>
<dbReference type="Gene3D" id="1.10.150.130">
    <property type="match status" value="1"/>
</dbReference>
<dbReference type="InterPro" id="IPR002104">
    <property type="entry name" value="Integrase_catalytic"/>
</dbReference>
<evidence type="ECO:0000256" key="7">
    <source>
        <dbReference type="ARBA" id="ARBA00023172"/>
    </source>
</evidence>
<evidence type="ECO:0000256" key="5">
    <source>
        <dbReference type="ARBA" id="ARBA00022908"/>
    </source>
</evidence>
<dbReference type="PANTHER" id="PTHR30349">
    <property type="entry name" value="PHAGE INTEGRASE-RELATED"/>
    <property type="match status" value="1"/>
</dbReference>
<evidence type="ECO:0000259" key="10">
    <source>
        <dbReference type="PROSITE" id="PS51898"/>
    </source>
</evidence>
<dbReference type="PROSITE" id="PS51898">
    <property type="entry name" value="TYR_RECOMBINASE"/>
    <property type="match status" value="1"/>
</dbReference>
<keyword evidence="7" id="KW-0233">DNA recombination</keyword>
<dbReference type="GO" id="GO:0007059">
    <property type="term" value="P:chromosome segregation"/>
    <property type="evidence" value="ECO:0007669"/>
    <property type="project" value="UniProtKB-KW"/>
</dbReference>
<keyword evidence="3" id="KW-0132">Cell division</keyword>
<dbReference type="OrthoDB" id="9801717at2"/>
<dbReference type="InterPro" id="IPR013762">
    <property type="entry name" value="Integrase-like_cat_sf"/>
</dbReference>
<comment type="subcellular location">
    <subcellularLocation>
        <location evidence="1">Cytoplasm</location>
    </subcellularLocation>
</comment>
<feature type="domain" description="Core-binding (CB)" evidence="11">
    <location>
        <begin position="3"/>
        <end position="107"/>
    </location>
</feature>
<reference evidence="13" key="1">
    <citation type="submission" date="2016-10" db="EMBL/GenBank/DDBJ databases">
        <authorList>
            <person name="Varghese N."/>
            <person name="Submissions S."/>
        </authorList>
    </citation>
    <scope>NUCLEOTIDE SEQUENCE [LARGE SCALE GENOMIC DNA]</scope>
    <source>
        <strain evidence="13">DSM 11706</strain>
    </source>
</reference>
<dbReference type="EMBL" id="FOXU01000001">
    <property type="protein sequence ID" value="SFQ04042.1"/>
    <property type="molecule type" value="Genomic_DNA"/>
</dbReference>
<dbReference type="InterPro" id="IPR010998">
    <property type="entry name" value="Integrase_recombinase_N"/>
</dbReference>
<dbReference type="Pfam" id="PF00589">
    <property type="entry name" value="Phage_integrase"/>
    <property type="match status" value="1"/>
</dbReference>
<keyword evidence="13" id="KW-1185">Reference proteome</keyword>
<keyword evidence="8" id="KW-0131">Cell cycle</keyword>
<keyword evidence="6 9" id="KW-0238">DNA-binding</keyword>
<dbReference type="SUPFAM" id="SSF56349">
    <property type="entry name" value="DNA breaking-rejoining enzymes"/>
    <property type="match status" value="1"/>
</dbReference>
<dbReference type="GO" id="GO:0006310">
    <property type="term" value="P:DNA recombination"/>
    <property type="evidence" value="ECO:0007669"/>
    <property type="project" value="UniProtKB-KW"/>
</dbReference>
<evidence type="ECO:0000256" key="2">
    <source>
        <dbReference type="ARBA" id="ARBA00022490"/>
    </source>
</evidence>
<dbReference type="Proteomes" id="UP000198734">
    <property type="component" value="Unassembled WGS sequence"/>
</dbReference>
<feature type="domain" description="Tyr recombinase" evidence="10">
    <location>
        <begin position="129"/>
        <end position="310"/>
    </location>
</feature>
<evidence type="ECO:0000256" key="6">
    <source>
        <dbReference type="ARBA" id="ARBA00023125"/>
    </source>
</evidence>